<proteinExistence type="predicted"/>
<dbReference type="Gramene" id="Bo1g010940.1">
    <property type="protein sequence ID" value="Bo1g010940.1"/>
    <property type="gene ID" value="Bo1g010940"/>
</dbReference>
<dbReference type="AlphaFoldDB" id="A0A0D3A2R9"/>
<dbReference type="EnsemblPlants" id="Bo1g010940.1">
    <property type="protein sequence ID" value="Bo1g010940.1"/>
    <property type="gene ID" value="Bo1g010940"/>
</dbReference>
<organism evidence="1 2">
    <name type="scientific">Brassica oleracea var. oleracea</name>
    <dbReference type="NCBI Taxonomy" id="109376"/>
    <lineage>
        <taxon>Eukaryota</taxon>
        <taxon>Viridiplantae</taxon>
        <taxon>Streptophyta</taxon>
        <taxon>Embryophyta</taxon>
        <taxon>Tracheophyta</taxon>
        <taxon>Spermatophyta</taxon>
        <taxon>Magnoliopsida</taxon>
        <taxon>eudicotyledons</taxon>
        <taxon>Gunneridae</taxon>
        <taxon>Pentapetalae</taxon>
        <taxon>rosids</taxon>
        <taxon>malvids</taxon>
        <taxon>Brassicales</taxon>
        <taxon>Brassicaceae</taxon>
        <taxon>Brassiceae</taxon>
        <taxon>Brassica</taxon>
    </lineage>
</organism>
<protein>
    <submittedName>
        <fullName evidence="1">Uncharacterized protein</fullName>
    </submittedName>
</protein>
<dbReference type="Proteomes" id="UP000032141">
    <property type="component" value="Chromosome C1"/>
</dbReference>
<evidence type="ECO:0000313" key="1">
    <source>
        <dbReference type="EnsemblPlants" id="Bo1g010940.1"/>
    </source>
</evidence>
<dbReference type="OMA" id="LAPAYIC"/>
<evidence type="ECO:0000313" key="2">
    <source>
        <dbReference type="Proteomes" id="UP000032141"/>
    </source>
</evidence>
<reference evidence="1 2" key="1">
    <citation type="journal article" date="2014" name="Genome Biol.">
        <title>Transcriptome and methylome profiling reveals relics of genome dominance in the mesopolyploid Brassica oleracea.</title>
        <authorList>
            <person name="Parkin I.A."/>
            <person name="Koh C."/>
            <person name="Tang H."/>
            <person name="Robinson S.J."/>
            <person name="Kagale S."/>
            <person name="Clarke W.E."/>
            <person name="Town C.D."/>
            <person name="Nixon J."/>
            <person name="Krishnakumar V."/>
            <person name="Bidwell S.L."/>
            <person name="Denoeud F."/>
            <person name="Belcram H."/>
            <person name="Links M.G."/>
            <person name="Just J."/>
            <person name="Clarke C."/>
            <person name="Bender T."/>
            <person name="Huebert T."/>
            <person name="Mason A.S."/>
            <person name="Pires J.C."/>
            <person name="Barker G."/>
            <person name="Moore J."/>
            <person name="Walley P.G."/>
            <person name="Manoli S."/>
            <person name="Batley J."/>
            <person name="Edwards D."/>
            <person name="Nelson M.N."/>
            <person name="Wang X."/>
            <person name="Paterson A.H."/>
            <person name="King G."/>
            <person name="Bancroft I."/>
            <person name="Chalhoub B."/>
            <person name="Sharpe A.G."/>
        </authorList>
    </citation>
    <scope>NUCLEOTIDE SEQUENCE</scope>
    <source>
        <strain evidence="1 2">cv. TO1000</strain>
    </source>
</reference>
<keyword evidence="2" id="KW-1185">Reference proteome</keyword>
<accession>A0A0D3A2R9</accession>
<dbReference type="HOGENOM" id="CLU_2362628_0_0_1"/>
<reference evidence="1" key="2">
    <citation type="submission" date="2015-03" db="UniProtKB">
        <authorList>
            <consortium name="EnsemblPlants"/>
        </authorList>
    </citation>
    <scope>IDENTIFICATION</scope>
</reference>
<name>A0A0D3A2R9_BRAOL</name>
<sequence>MDGDDNVVAKEESFKGQSERRLELVIHEGQTKRLCASHWYWDLAPAYICIHQRKEMQTASAIVGHLPFAGDNHTVVRHGKYLQQVSLLLFNECKKV</sequence>